<feature type="active site" description="Acyl-thioester intermediate" evidence="15">
    <location>
        <position position="136"/>
    </location>
</feature>
<dbReference type="SUPFAM" id="SSF51735">
    <property type="entry name" value="NAD(P)-binding Rossmann-fold domains"/>
    <property type="match status" value="1"/>
</dbReference>
<feature type="binding site" evidence="15">
    <location>
        <begin position="166"/>
        <end position="167"/>
    </location>
    <ligand>
        <name>NADP(+)</name>
        <dbReference type="ChEBI" id="CHEBI:58349"/>
    </ligand>
</feature>
<comment type="caution">
    <text evidence="15">Lacks conserved residue(s) required for the propagation of feature annotation.</text>
</comment>
<feature type="binding site" evidence="15">
    <location>
        <position position="320"/>
    </location>
    <ligand>
        <name>NADP(+)</name>
        <dbReference type="ChEBI" id="CHEBI:58349"/>
    </ligand>
</feature>
<evidence type="ECO:0000259" key="16">
    <source>
        <dbReference type="SMART" id="SM00859"/>
    </source>
</evidence>
<comment type="subunit">
    <text evidence="5 15">Homodimer.</text>
</comment>
<keyword evidence="18" id="KW-1185">Reference proteome</keyword>
<evidence type="ECO:0000256" key="15">
    <source>
        <dbReference type="HAMAP-Rule" id="MF_02121"/>
    </source>
</evidence>
<dbReference type="EMBL" id="JANRMI010000003">
    <property type="protein sequence ID" value="MDG0817056.1"/>
    <property type="molecule type" value="Genomic_DNA"/>
</dbReference>
<dbReference type="InterPro" id="IPR012280">
    <property type="entry name" value="Semialdhyde_DH_dimer_dom"/>
</dbReference>
<accession>A0ABT6DK71</accession>
<evidence type="ECO:0000256" key="10">
    <source>
        <dbReference type="ARBA" id="ARBA00022915"/>
    </source>
</evidence>
<dbReference type="GO" id="GO:0004073">
    <property type="term" value="F:aspartate-semialdehyde dehydrogenase activity"/>
    <property type="evidence" value="ECO:0007669"/>
    <property type="project" value="UniProtKB-EC"/>
</dbReference>
<dbReference type="Gene3D" id="3.30.360.10">
    <property type="entry name" value="Dihydrodipicolinate Reductase, domain 2"/>
    <property type="match status" value="1"/>
</dbReference>
<keyword evidence="8 15" id="KW-0791">Threonine biosynthesis</keyword>
<dbReference type="PIRSF" id="PIRSF000148">
    <property type="entry name" value="ASA_dh"/>
    <property type="match status" value="1"/>
</dbReference>
<evidence type="ECO:0000256" key="11">
    <source>
        <dbReference type="ARBA" id="ARBA00023002"/>
    </source>
</evidence>
<evidence type="ECO:0000256" key="9">
    <source>
        <dbReference type="ARBA" id="ARBA00022857"/>
    </source>
</evidence>
<dbReference type="CDD" id="cd02316">
    <property type="entry name" value="VcASADH2_like_N"/>
    <property type="match status" value="1"/>
</dbReference>
<feature type="binding site" evidence="15">
    <location>
        <position position="240"/>
    </location>
    <ligand>
        <name>substrate</name>
    </ligand>
</feature>
<reference evidence="17" key="1">
    <citation type="submission" date="2022-08" db="EMBL/GenBank/DDBJ databases">
        <title>Novel Bdellovibrio Species Isolated from Svalbard: Designation Bdellovibrio svalbardensis.</title>
        <authorList>
            <person name="Mitchell R.J."/>
            <person name="Choi S.Y."/>
        </authorList>
    </citation>
    <scope>NUCLEOTIDE SEQUENCE</scope>
    <source>
        <strain evidence="17">PAP01</strain>
    </source>
</reference>
<evidence type="ECO:0000256" key="5">
    <source>
        <dbReference type="ARBA" id="ARBA00011738"/>
    </source>
</evidence>
<dbReference type="Pfam" id="PF01118">
    <property type="entry name" value="Semialdhyde_dh"/>
    <property type="match status" value="1"/>
</dbReference>
<keyword evidence="13 15" id="KW-0486">Methionine biosynthesis</keyword>
<dbReference type="InterPro" id="IPR012080">
    <property type="entry name" value="Asp_semialdehyde_DH"/>
</dbReference>
<evidence type="ECO:0000313" key="18">
    <source>
        <dbReference type="Proteomes" id="UP001152321"/>
    </source>
</evidence>
<dbReference type="NCBIfam" id="TIGR01296">
    <property type="entry name" value="asd_B"/>
    <property type="match status" value="1"/>
</dbReference>
<comment type="pathway">
    <text evidence="3 15">Amino-acid biosynthesis; L-threonine biosynthesis; L-threonine from L-aspartate: step 2/5.</text>
</comment>
<comment type="caution">
    <text evidence="17">The sequence shown here is derived from an EMBL/GenBank/DDBJ whole genome shotgun (WGS) entry which is preliminary data.</text>
</comment>
<evidence type="ECO:0000256" key="4">
    <source>
        <dbReference type="ARBA" id="ARBA00010584"/>
    </source>
</evidence>
<keyword evidence="11 15" id="KW-0560">Oxidoreductase</keyword>
<comment type="function">
    <text evidence="15">Catalyzes the NADPH-dependent formation of L-aspartate-semialdehyde (L-ASA) by the reductive dephosphorylation of L-aspartyl-4-phosphate.</text>
</comment>
<sequence length="339" mass="37263">MKRSPKDKLKVGVVGATGMVGQTFMEILAQREFPIAELRPFASENSLGKKIELQGTAWPCQVLKEGCFDGLDLVFFSSGDDISKEWAPKAVAAGAFAIDNSAAFRMDPNTVLIVPEVNGDLVNKDSKPQIIANPNCSTIQLVVALKPLLDKFGLEEVRVSTYQAVSGAGKDGHDELMNQTSNPAASHTPKTFPHQILFNCIPQIGSFNDDGFCSEEVKIMKETRKILGQSQLKVSAFTVRIPALNAHSESVWVTLKNEANREQVLQALHNFEGIVVQDDPKKSVYPLAHKVSGEDPVYVGRIHRDPEDPKMWLMWVVSDNIRKGAALNGIQIAEKIFHS</sequence>
<evidence type="ECO:0000256" key="12">
    <source>
        <dbReference type="ARBA" id="ARBA00023154"/>
    </source>
</evidence>
<dbReference type="Pfam" id="PF02774">
    <property type="entry name" value="Semialdhyde_dhC"/>
    <property type="match status" value="1"/>
</dbReference>
<organism evidence="17 18">
    <name type="scientific">Bdellovibrio svalbardensis</name>
    <dbReference type="NCBI Taxonomy" id="2972972"/>
    <lineage>
        <taxon>Bacteria</taxon>
        <taxon>Pseudomonadati</taxon>
        <taxon>Bdellovibrionota</taxon>
        <taxon>Bdellovibrionia</taxon>
        <taxon>Bdellovibrionales</taxon>
        <taxon>Pseudobdellovibrionaceae</taxon>
        <taxon>Bdellovibrio</taxon>
    </lineage>
</organism>
<dbReference type="InterPro" id="IPR000534">
    <property type="entry name" value="Semialdehyde_DH_NAD-bd"/>
</dbReference>
<dbReference type="Proteomes" id="UP001152321">
    <property type="component" value="Unassembled WGS sequence"/>
</dbReference>
<evidence type="ECO:0000256" key="7">
    <source>
        <dbReference type="ARBA" id="ARBA00022605"/>
    </source>
</evidence>
<protein>
    <recommendedName>
        <fullName evidence="6 15">Aspartate-semialdehyde dehydrogenase</fullName>
        <shortName evidence="15">ASA dehydrogenase</shortName>
        <shortName evidence="15">ASADH</shortName>
        <ecNumber evidence="6 15">1.2.1.11</ecNumber>
    </recommendedName>
    <alternativeName>
        <fullName evidence="15">Aspartate-beta-semialdehyde dehydrogenase</fullName>
    </alternativeName>
</protein>
<feature type="active site" description="Proton acceptor" evidence="15">
    <location>
        <position position="247"/>
    </location>
</feature>
<keyword evidence="9 15" id="KW-0521">NADP</keyword>
<evidence type="ECO:0000256" key="1">
    <source>
        <dbReference type="ARBA" id="ARBA00005021"/>
    </source>
</evidence>
<evidence type="ECO:0000256" key="2">
    <source>
        <dbReference type="ARBA" id="ARBA00005076"/>
    </source>
</evidence>
<dbReference type="RefSeq" id="WP_277578532.1">
    <property type="nucleotide sequence ID" value="NZ_JANRMI010000003.1"/>
</dbReference>
<dbReference type="NCBIfam" id="NF011456">
    <property type="entry name" value="PRK14874.1"/>
    <property type="match status" value="1"/>
</dbReference>
<comment type="similarity">
    <text evidence="4 15">Belongs to the aspartate-semialdehyde dehydrogenase family.</text>
</comment>
<keyword evidence="7 15" id="KW-0028">Amino-acid biosynthesis</keyword>
<dbReference type="CDD" id="cd18131">
    <property type="entry name" value="ASADH_C_bac_euk_like"/>
    <property type="match status" value="1"/>
</dbReference>
<dbReference type="Gene3D" id="3.40.50.720">
    <property type="entry name" value="NAD(P)-binding Rossmann-like Domain"/>
    <property type="match status" value="1"/>
</dbReference>
<comment type="pathway">
    <text evidence="2 15">Amino-acid biosynthesis; L-lysine biosynthesis via DAP pathway; (S)-tetrahydrodipicolinate from L-aspartate: step 2/4.</text>
</comment>
<feature type="binding site" evidence="15">
    <location>
        <position position="105"/>
    </location>
    <ligand>
        <name>phosphate</name>
        <dbReference type="ChEBI" id="CHEBI:43474"/>
    </ligand>
</feature>
<evidence type="ECO:0000256" key="14">
    <source>
        <dbReference type="ARBA" id="ARBA00047891"/>
    </source>
</evidence>
<evidence type="ECO:0000256" key="8">
    <source>
        <dbReference type="ARBA" id="ARBA00022697"/>
    </source>
</evidence>
<dbReference type="PANTHER" id="PTHR46278:SF2">
    <property type="entry name" value="ASPARTATE-SEMIALDEHYDE DEHYDROGENASE"/>
    <property type="match status" value="1"/>
</dbReference>
<feature type="binding site" evidence="15">
    <location>
        <begin position="45"/>
        <end position="46"/>
    </location>
    <ligand>
        <name>NADP(+)</name>
        <dbReference type="ChEBI" id="CHEBI:58349"/>
    </ligand>
</feature>
<proteinExistence type="inferred from homology"/>
<dbReference type="PANTHER" id="PTHR46278">
    <property type="entry name" value="DEHYDROGENASE, PUTATIVE-RELATED"/>
    <property type="match status" value="1"/>
</dbReference>
<dbReference type="InterPro" id="IPR036291">
    <property type="entry name" value="NAD(P)-bd_dom_sf"/>
</dbReference>
<feature type="binding site" evidence="15">
    <location>
        <position position="163"/>
    </location>
    <ligand>
        <name>substrate</name>
    </ligand>
</feature>
<comment type="catalytic activity">
    <reaction evidence="14 15">
        <text>L-aspartate 4-semialdehyde + phosphate + NADP(+) = 4-phospho-L-aspartate + NADPH + H(+)</text>
        <dbReference type="Rhea" id="RHEA:24284"/>
        <dbReference type="ChEBI" id="CHEBI:15378"/>
        <dbReference type="ChEBI" id="CHEBI:43474"/>
        <dbReference type="ChEBI" id="CHEBI:57535"/>
        <dbReference type="ChEBI" id="CHEBI:57783"/>
        <dbReference type="ChEBI" id="CHEBI:58349"/>
        <dbReference type="ChEBI" id="CHEBI:537519"/>
        <dbReference type="EC" id="1.2.1.11"/>
    </reaction>
</comment>
<keyword evidence="10 15" id="KW-0220">Diaminopimelate biosynthesis</keyword>
<feature type="binding site" evidence="15">
    <location>
        <begin position="17"/>
        <end position="20"/>
    </location>
    <ligand>
        <name>NADP(+)</name>
        <dbReference type="ChEBI" id="CHEBI:58349"/>
    </ligand>
</feature>
<feature type="domain" description="Semialdehyde dehydrogenase NAD-binding" evidence="16">
    <location>
        <begin position="10"/>
        <end position="125"/>
    </location>
</feature>
<evidence type="ECO:0000256" key="6">
    <source>
        <dbReference type="ARBA" id="ARBA00013120"/>
    </source>
</evidence>
<dbReference type="SMART" id="SM00859">
    <property type="entry name" value="Semialdhyde_dh"/>
    <property type="match status" value="1"/>
</dbReference>
<name>A0ABT6DK71_9BACT</name>
<dbReference type="EC" id="1.2.1.11" evidence="6 15"/>
<comment type="pathway">
    <text evidence="1 15">Amino-acid biosynthesis; L-methionine biosynthesis via de novo pathway; L-homoserine from L-aspartate: step 2/3.</text>
</comment>
<dbReference type="SUPFAM" id="SSF55347">
    <property type="entry name" value="Glyceraldehyde-3-phosphate dehydrogenase-like, C-terminal domain"/>
    <property type="match status" value="1"/>
</dbReference>
<gene>
    <name evidence="15" type="primary">asd</name>
    <name evidence="17" type="ORF">NWE73_11810</name>
</gene>
<evidence type="ECO:0000256" key="3">
    <source>
        <dbReference type="ARBA" id="ARBA00005097"/>
    </source>
</evidence>
<dbReference type="HAMAP" id="MF_02121">
    <property type="entry name" value="ASADH"/>
    <property type="match status" value="1"/>
</dbReference>
<keyword evidence="12 15" id="KW-0457">Lysine biosynthesis</keyword>
<dbReference type="InterPro" id="IPR005986">
    <property type="entry name" value="Asp_semialdehyde_DH_beta"/>
</dbReference>
<evidence type="ECO:0000313" key="17">
    <source>
        <dbReference type="EMBL" id="MDG0817056.1"/>
    </source>
</evidence>
<evidence type="ECO:0000256" key="13">
    <source>
        <dbReference type="ARBA" id="ARBA00023167"/>
    </source>
</evidence>